<evidence type="ECO:0000313" key="3">
    <source>
        <dbReference type="Proteomes" id="UP000828251"/>
    </source>
</evidence>
<protein>
    <recommendedName>
        <fullName evidence="4">RNase H type-1 domain-containing protein</fullName>
    </recommendedName>
</protein>
<sequence length="365" mass="39727">MAPKMDRLVVDKEAGHVPAMMGEEAGHTIAVMSEQMGHVAAVVCEQMEPVSAAIKINGMVGLSGAKPILNSSFDGPSQANDVVFPSCEPTFQTKDAGGSSNLESDFVFNKLNDARCSDLIPNCSNSTSMNISCFNPIFVGQEVNKGDALILHGHVDPLMSELVDIQVTDASGGLNSQRHTVVSFNEKGSVGGIQIRKNNESNNGNKTRPLGKPIGNKDGSFRTTKKINKIMHGKGINFKSKIFSKIHLSDSISRLAQIVSIMQGVDSEVLGSNFGRNIHSDNIEVVKDLSMEDTVDSSTTLFRRVKRLLCSEGQWEINYVNRECNLIADQLAKFSLSWKSPLQIFETPPELVVKLIEQDNVFSNS</sequence>
<organism evidence="2 3">
    <name type="scientific">Gossypium stocksii</name>
    <dbReference type="NCBI Taxonomy" id="47602"/>
    <lineage>
        <taxon>Eukaryota</taxon>
        <taxon>Viridiplantae</taxon>
        <taxon>Streptophyta</taxon>
        <taxon>Embryophyta</taxon>
        <taxon>Tracheophyta</taxon>
        <taxon>Spermatophyta</taxon>
        <taxon>Magnoliopsida</taxon>
        <taxon>eudicotyledons</taxon>
        <taxon>Gunneridae</taxon>
        <taxon>Pentapetalae</taxon>
        <taxon>rosids</taxon>
        <taxon>malvids</taxon>
        <taxon>Malvales</taxon>
        <taxon>Malvaceae</taxon>
        <taxon>Malvoideae</taxon>
        <taxon>Gossypium</taxon>
    </lineage>
</organism>
<name>A0A9D3ZMG5_9ROSI</name>
<accession>A0A9D3ZMG5</accession>
<dbReference type="EMBL" id="JAIQCV010000011">
    <property type="protein sequence ID" value="KAH1047387.1"/>
    <property type="molecule type" value="Genomic_DNA"/>
</dbReference>
<evidence type="ECO:0000256" key="1">
    <source>
        <dbReference type="SAM" id="MobiDB-lite"/>
    </source>
</evidence>
<reference evidence="2 3" key="1">
    <citation type="journal article" date="2021" name="Plant Biotechnol. J.">
        <title>Multi-omics assisted identification of the key and species-specific regulatory components of drought-tolerant mechanisms in Gossypium stocksii.</title>
        <authorList>
            <person name="Yu D."/>
            <person name="Ke L."/>
            <person name="Zhang D."/>
            <person name="Wu Y."/>
            <person name="Sun Y."/>
            <person name="Mei J."/>
            <person name="Sun J."/>
            <person name="Sun Y."/>
        </authorList>
    </citation>
    <scope>NUCLEOTIDE SEQUENCE [LARGE SCALE GENOMIC DNA]</scope>
    <source>
        <strain evidence="3">cv. E1</strain>
        <tissue evidence="2">Leaf</tissue>
    </source>
</reference>
<dbReference type="AlphaFoldDB" id="A0A9D3ZMG5"/>
<evidence type="ECO:0008006" key="4">
    <source>
        <dbReference type="Google" id="ProtNLM"/>
    </source>
</evidence>
<evidence type="ECO:0000313" key="2">
    <source>
        <dbReference type="EMBL" id="KAH1047387.1"/>
    </source>
</evidence>
<feature type="region of interest" description="Disordered" evidence="1">
    <location>
        <begin position="194"/>
        <end position="218"/>
    </location>
</feature>
<comment type="caution">
    <text evidence="2">The sequence shown here is derived from an EMBL/GenBank/DDBJ whole genome shotgun (WGS) entry which is preliminary data.</text>
</comment>
<proteinExistence type="predicted"/>
<keyword evidence="3" id="KW-1185">Reference proteome</keyword>
<gene>
    <name evidence="2" type="ORF">J1N35_038171</name>
</gene>
<dbReference type="Proteomes" id="UP000828251">
    <property type="component" value="Unassembled WGS sequence"/>
</dbReference>